<comment type="caution">
    <text evidence="2">The sequence shown here is derived from an EMBL/GenBank/DDBJ whole genome shotgun (WGS) entry which is preliminary data.</text>
</comment>
<dbReference type="AlphaFoldDB" id="A0A433SHZ5"/>
<protein>
    <submittedName>
        <fullName evidence="2">Uncharacterized protein</fullName>
    </submittedName>
</protein>
<name>A0A433SHZ5_9BURK</name>
<keyword evidence="3" id="KW-1185">Reference proteome</keyword>
<proteinExistence type="predicted"/>
<evidence type="ECO:0000313" key="3">
    <source>
        <dbReference type="Proteomes" id="UP000286947"/>
    </source>
</evidence>
<sequence precursor="true">MLKLSTCLRNAIAMFALVLAFTVNSFAQEVTMEQFDIELFDRNKTGQLVGTIQNMQTQPEAIY</sequence>
<feature type="chain" id="PRO_5019532298" evidence="1">
    <location>
        <begin position="28"/>
        <end position="63"/>
    </location>
</feature>
<accession>A0A433SHZ5</accession>
<feature type="signal peptide" evidence="1">
    <location>
        <begin position="1"/>
        <end position="27"/>
    </location>
</feature>
<evidence type="ECO:0000313" key="2">
    <source>
        <dbReference type="EMBL" id="RUS68358.1"/>
    </source>
</evidence>
<evidence type="ECO:0000256" key="1">
    <source>
        <dbReference type="SAM" id="SignalP"/>
    </source>
</evidence>
<reference evidence="2 3" key="1">
    <citation type="submission" date="2018-01" db="EMBL/GenBank/DDBJ databases">
        <title>Saezia sanguinis gen. nov., sp. nov., in the order Burkholderiales isolated from human blood.</title>
        <authorList>
            <person name="Medina-Pascual M.J."/>
            <person name="Valdezate S."/>
            <person name="Monzon S."/>
            <person name="Cuesta I."/>
            <person name="Carrasco G."/>
            <person name="Villalon P."/>
            <person name="Saez-Nieto J.A."/>
        </authorList>
    </citation>
    <scope>NUCLEOTIDE SEQUENCE [LARGE SCALE GENOMIC DNA]</scope>
    <source>
        <strain evidence="2 3">CNM695-12</strain>
    </source>
</reference>
<dbReference type="RefSeq" id="WP_126978435.1">
    <property type="nucleotide sequence ID" value="NZ_PQSP01000001.1"/>
</dbReference>
<gene>
    <name evidence="2" type="ORF">CUZ56_00849</name>
</gene>
<dbReference type="Proteomes" id="UP000286947">
    <property type="component" value="Unassembled WGS sequence"/>
</dbReference>
<dbReference type="EMBL" id="PQSP01000001">
    <property type="protein sequence ID" value="RUS68358.1"/>
    <property type="molecule type" value="Genomic_DNA"/>
</dbReference>
<organism evidence="2 3">
    <name type="scientific">Saezia sanguinis</name>
    <dbReference type="NCBI Taxonomy" id="1965230"/>
    <lineage>
        <taxon>Bacteria</taxon>
        <taxon>Pseudomonadati</taxon>
        <taxon>Pseudomonadota</taxon>
        <taxon>Betaproteobacteria</taxon>
        <taxon>Burkholderiales</taxon>
        <taxon>Saeziaceae</taxon>
        <taxon>Saezia</taxon>
    </lineage>
</organism>
<keyword evidence="1" id="KW-0732">Signal</keyword>